<proteinExistence type="predicted"/>
<protein>
    <recommendedName>
        <fullName evidence="3">GcrA cell cycle regulator</fullName>
    </recommendedName>
</protein>
<comment type="caution">
    <text evidence="1">The sequence shown here is derived from an EMBL/GenBank/DDBJ whole genome shotgun (WGS) entry which is preliminary data.</text>
</comment>
<reference evidence="1 2" key="1">
    <citation type="submission" date="2019-06" db="EMBL/GenBank/DDBJ databases">
        <title>Ochrobactrum cricket sp.nov., isolated from the insect Teleogryllus occipitalis living in deserted cropland.</title>
        <authorList>
            <person name="Hu M."/>
        </authorList>
    </citation>
    <scope>NUCLEOTIDE SEQUENCE [LARGE SCALE GENOMIC DNA]</scope>
    <source>
        <strain evidence="1 2">LCB8</strain>
    </source>
</reference>
<organism evidence="1 2">
    <name type="scientific">Ochrobactrum teleogrylli</name>
    <dbReference type="NCBI Taxonomy" id="2479765"/>
    <lineage>
        <taxon>Bacteria</taxon>
        <taxon>Pseudomonadati</taxon>
        <taxon>Pseudomonadota</taxon>
        <taxon>Alphaproteobacteria</taxon>
        <taxon>Hyphomicrobiales</taxon>
        <taxon>Brucellaceae</taxon>
        <taxon>Brucella/Ochrobactrum group</taxon>
        <taxon>Ochrobactrum</taxon>
    </lineage>
</organism>
<accession>A0ABY2Y1P9</accession>
<dbReference type="Proteomes" id="UP000312784">
    <property type="component" value="Unassembled WGS sequence"/>
</dbReference>
<name>A0ABY2Y1P9_9HYPH</name>
<keyword evidence="2" id="KW-1185">Reference proteome</keyword>
<dbReference type="InterPro" id="IPR011681">
    <property type="entry name" value="GcrA"/>
</dbReference>
<gene>
    <name evidence="1" type="ORF">FIC94_15995</name>
</gene>
<dbReference type="RefSeq" id="WP_140025509.1">
    <property type="nucleotide sequence ID" value="NZ_JBHUFG010000004.1"/>
</dbReference>
<sequence>MLDSKPDQQTGLRLADLSRNQCRWPINHANLGELHMFCGAAVQIGHPYCDEHCRKAYTGKAPDRKSVSQTLAVDDMS</sequence>
<evidence type="ECO:0000313" key="1">
    <source>
        <dbReference type="EMBL" id="TNV13238.1"/>
    </source>
</evidence>
<dbReference type="EMBL" id="VEWL01000010">
    <property type="protein sequence ID" value="TNV13238.1"/>
    <property type="molecule type" value="Genomic_DNA"/>
</dbReference>
<evidence type="ECO:0008006" key="3">
    <source>
        <dbReference type="Google" id="ProtNLM"/>
    </source>
</evidence>
<dbReference type="Pfam" id="PF07750">
    <property type="entry name" value="GcrA"/>
    <property type="match status" value="1"/>
</dbReference>
<evidence type="ECO:0000313" key="2">
    <source>
        <dbReference type="Proteomes" id="UP000312784"/>
    </source>
</evidence>